<keyword evidence="3" id="KW-0812">Transmembrane</keyword>
<dbReference type="InterPro" id="IPR009835">
    <property type="entry name" value="SrtB"/>
</dbReference>
<keyword evidence="5" id="KW-1185">Reference proteome</keyword>
<evidence type="ECO:0000313" key="4">
    <source>
        <dbReference type="EMBL" id="MBD3108538.1"/>
    </source>
</evidence>
<keyword evidence="3" id="KW-1133">Transmembrane helix</keyword>
<dbReference type="RefSeq" id="WP_190998082.1">
    <property type="nucleotide sequence ID" value="NZ_JACXSI010000020.1"/>
</dbReference>
<evidence type="ECO:0000256" key="1">
    <source>
        <dbReference type="ARBA" id="ARBA00022801"/>
    </source>
</evidence>
<keyword evidence="3" id="KW-0472">Membrane</keyword>
<dbReference type="InterPro" id="IPR023365">
    <property type="entry name" value="Sortase_dom-sf"/>
</dbReference>
<protein>
    <submittedName>
        <fullName evidence="4">Class B sortase</fullName>
        <ecNumber evidence="4">3.4.22.71</ecNumber>
    </submittedName>
</protein>
<dbReference type="EMBL" id="JACXSI010000020">
    <property type="protein sequence ID" value="MBD3108538.1"/>
    <property type="molecule type" value="Genomic_DNA"/>
</dbReference>
<dbReference type="Gene3D" id="2.40.260.10">
    <property type="entry name" value="Sortase"/>
    <property type="match status" value="1"/>
</dbReference>
<dbReference type="CDD" id="cd05826">
    <property type="entry name" value="Sortase_B"/>
    <property type="match status" value="1"/>
</dbReference>
<comment type="caution">
    <text evidence="4">The sequence shown here is derived from an EMBL/GenBank/DDBJ whole genome shotgun (WGS) entry which is preliminary data.</text>
</comment>
<organism evidence="4 5">
    <name type="scientific">Peribacillus faecalis</name>
    <dbReference type="NCBI Taxonomy" id="2772559"/>
    <lineage>
        <taxon>Bacteria</taxon>
        <taxon>Bacillati</taxon>
        <taxon>Bacillota</taxon>
        <taxon>Bacilli</taxon>
        <taxon>Bacillales</taxon>
        <taxon>Bacillaceae</taxon>
        <taxon>Peribacillus</taxon>
    </lineage>
</organism>
<reference evidence="4" key="1">
    <citation type="submission" date="2020-09" db="EMBL/GenBank/DDBJ databases">
        <title>Bacillus faecalis sp. nov., a moderately halophilic bacterium isolated from cow faeces.</title>
        <authorList>
            <person name="Jiang L."/>
            <person name="Lee J."/>
        </authorList>
    </citation>
    <scope>NUCLEOTIDE SEQUENCE</scope>
    <source>
        <strain evidence="4">AGMB 02131</strain>
    </source>
</reference>
<gene>
    <name evidence="4" type="primary">srtB</name>
    <name evidence="4" type="ORF">IEO70_09170</name>
</gene>
<evidence type="ECO:0000313" key="5">
    <source>
        <dbReference type="Proteomes" id="UP000602076"/>
    </source>
</evidence>
<dbReference type="EC" id="3.4.22.71" evidence="4"/>
<proteinExistence type="predicted"/>
<sequence>MKKYIRYFVFVVLLFVFIGSGILLFSNFKDSFQNHQLEEQFNQEKQELIENQNDFSELLITNDETIGWISIDGTSIDYPIVQTSDNSYYLTHDFNHSDSKQGSIFMDYRNNSEFGDIHTILYGHNMKNGTMFHALNDYSNQVFFEEHPFIETFSPDGYRKWSIFSTYNTDTDFNYLQIKFATISSYEDFLNTILSKSDFHNQEIQVIKDDHILTLSTCSDDYENGRRVVHAKLIEEVINNE</sequence>
<dbReference type="Pfam" id="PF04203">
    <property type="entry name" value="Sortase"/>
    <property type="match status" value="1"/>
</dbReference>
<dbReference type="NCBIfam" id="TIGR03064">
    <property type="entry name" value="sortase_srtB"/>
    <property type="match status" value="1"/>
</dbReference>
<dbReference type="Proteomes" id="UP000602076">
    <property type="component" value="Unassembled WGS sequence"/>
</dbReference>
<feature type="active site" description="Proton donor/acceptor" evidence="2">
    <location>
        <position position="124"/>
    </location>
</feature>
<accession>A0A927CVT1</accession>
<dbReference type="InterPro" id="IPR005754">
    <property type="entry name" value="Sortase"/>
</dbReference>
<dbReference type="GO" id="GO:0016787">
    <property type="term" value="F:hydrolase activity"/>
    <property type="evidence" value="ECO:0007669"/>
    <property type="project" value="UniProtKB-KW"/>
</dbReference>
<feature type="active site" description="Acyl-thioester intermediate" evidence="2">
    <location>
        <position position="218"/>
    </location>
</feature>
<name>A0A927CVT1_9BACI</name>
<dbReference type="SUPFAM" id="SSF63817">
    <property type="entry name" value="Sortase"/>
    <property type="match status" value="1"/>
</dbReference>
<evidence type="ECO:0000256" key="2">
    <source>
        <dbReference type="PIRSR" id="PIRSR605754-1"/>
    </source>
</evidence>
<evidence type="ECO:0000256" key="3">
    <source>
        <dbReference type="SAM" id="Phobius"/>
    </source>
</evidence>
<feature type="transmembrane region" description="Helical" evidence="3">
    <location>
        <begin position="7"/>
        <end position="28"/>
    </location>
</feature>
<dbReference type="AlphaFoldDB" id="A0A927CVT1"/>
<keyword evidence="1 4" id="KW-0378">Hydrolase</keyword>